<dbReference type="Proteomes" id="UP000028123">
    <property type="component" value="Unassembled WGS sequence"/>
</dbReference>
<dbReference type="CDD" id="cd06533">
    <property type="entry name" value="Glyco_transf_WecG_TagA"/>
    <property type="match status" value="1"/>
</dbReference>
<organism evidence="6 7">
    <name type="scientific">Paenibacillus tyrfis</name>
    <dbReference type="NCBI Taxonomy" id="1501230"/>
    <lineage>
        <taxon>Bacteria</taxon>
        <taxon>Bacillati</taxon>
        <taxon>Bacillota</taxon>
        <taxon>Bacilli</taxon>
        <taxon>Bacillales</taxon>
        <taxon>Paenibacillaceae</taxon>
        <taxon>Paenibacillus</taxon>
    </lineage>
</organism>
<dbReference type="Pfam" id="PF03808">
    <property type="entry name" value="Glyco_tran_WecG"/>
    <property type="match status" value="1"/>
</dbReference>
<dbReference type="AlphaFoldDB" id="A0A081P570"/>
<evidence type="ECO:0000256" key="1">
    <source>
        <dbReference type="ARBA" id="ARBA00022676"/>
    </source>
</evidence>
<proteinExistence type="inferred from homology"/>
<dbReference type="RefSeq" id="WP_051775269.1">
    <property type="nucleotide sequence ID" value="NZ_FYEP01000015.1"/>
</dbReference>
<accession>A0A081P570</accession>
<keyword evidence="3 5" id="KW-0777">Teichoic acid biosynthesis</keyword>
<evidence type="ECO:0000256" key="4">
    <source>
        <dbReference type="ARBA" id="ARBA00023316"/>
    </source>
</evidence>
<evidence type="ECO:0000256" key="2">
    <source>
        <dbReference type="ARBA" id="ARBA00022679"/>
    </source>
</evidence>
<keyword evidence="4 5" id="KW-0961">Cell wall biogenesis/degradation</keyword>
<dbReference type="GO" id="GO:0019350">
    <property type="term" value="P:teichoic acid biosynthetic process"/>
    <property type="evidence" value="ECO:0007669"/>
    <property type="project" value="UniProtKB-UniRule"/>
</dbReference>
<comment type="function">
    <text evidence="5">Catalyzes the conversion of GlcNAc-PP-undecaprenol into ManNAc-GlcNAc-PP-undecaprenol, the first committed lipid intermediate in the de novo synthesis of teichoic acid.</text>
</comment>
<dbReference type="HAMAP" id="MF_02070">
    <property type="entry name" value="TagA_TarA"/>
    <property type="match status" value="1"/>
</dbReference>
<name>A0A081P570_9BACL</name>
<protein>
    <recommendedName>
        <fullName evidence="5">N-acetylglucosaminyldiphosphoundecaprenol N-acetyl-beta-D-mannosaminyltransferase</fullName>
        <ecNumber evidence="5">2.4.1.187</ecNumber>
    </recommendedName>
    <alternativeName>
        <fullName evidence="5">N-acetylmannosaminyltransferase</fullName>
    </alternativeName>
    <alternativeName>
        <fullName evidence="5">UDP-N-acetylmannosamine transferase</fullName>
    </alternativeName>
    <alternativeName>
        <fullName evidence="5">UDP-N-acetylmannosamine:N-acetylglucosaminyl pyrophosphorylundecaprenol N-acetylmannosaminyltransferase</fullName>
    </alternativeName>
</protein>
<reference evidence="6 7" key="1">
    <citation type="submission" date="2014-06" db="EMBL/GenBank/DDBJ databases">
        <title>Draft genome sequence of Paenibacillus sp. MSt1.</title>
        <authorList>
            <person name="Aw Y.K."/>
            <person name="Ong K.S."/>
            <person name="Gan H.M."/>
            <person name="Lee S.M."/>
        </authorList>
    </citation>
    <scope>NUCLEOTIDE SEQUENCE [LARGE SCALE GENOMIC DNA]</scope>
    <source>
        <strain evidence="6 7">MSt1</strain>
    </source>
</reference>
<dbReference type="PANTHER" id="PTHR34136">
    <property type="match status" value="1"/>
</dbReference>
<dbReference type="InterPro" id="IPR034714">
    <property type="entry name" value="TagA_TarA"/>
</dbReference>
<dbReference type="GO" id="GO:0071555">
    <property type="term" value="P:cell wall organization"/>
    <property type="evidence" value="ECO:0007669"/>
    <property type="project" value="UniProtKB-KW"/>
</dbReference>
<dbReference type="PANTHER" id="PTHR34136:SF1">
    <property type="entry name" value="UDP-N-ACETYL-D-MANNOSAMINURONIC ACID TRANSFERASE"/>
    <property type="match status" value="1"/>
</dbReference>
<evidence type="ECO:0000256" key="3">
    <source>
        <dbReference type="ARBA" id="ARBA00022944"/>
    </source>
</evidence>
<dbReference type="NCBIfam" id="TIGR00696">
    <property type="entry name" value="wecG_tagA_cpsF"/>
    <property type="match status" value="1"/>
</dbReference>
<evidence type="ECO:0000256" key="5">
    <source>
        <dbReference type="HAMAP-Rule" id="MF_02070"/>
    </source>
</evidence>
<evidence type="ECO:0000313" key="7">
    <source>
        <dbReference type="Proteomes" id="UP000028123"/>
    </source>
</evidence>
<keyword evidence="2 5" id="KW-0808">Transferase</keyword>
<dbReference type="EMBL" id="JNVM01000009">
    <property type="protein sequence ID" value="KEQ25843.1"/>
    <property type="molecule type" value="Genomic_DNA"/>
</dbReference>
<comment type="catalytic activity">
    <reaction evidence="5">
        <text>UDP-N-acetyl-alpha-D-mannosamine + N-acetyl-alpha-D-glucosaminyl-di-trans,octa-cis-undecaprenyl diphosphate = N-acetyl-beta-D-mannosaminyl-(1-&gt;4)-N-acetyl-alpha-D-glucosaminyl di-trans,octa-cis-undecaprenyl diphosphate + UDP + H(+)</text>
        <dbReference type="Rhea" id="RHEA:16053"/>
        <dbReference type="ChEBI" id="CHEBI:15378"/>
        <dbReference type="ChEBI" id="CHEBI:58223"/>
        <dbReference type="ChEBI" id="CHEBI:62959"/>
        <dbReference type="ChEBI" id="CHEBI:68623"/>
        <dbReference type="ChEBI" id="CHEBI:132210"/>
        <dbReference type="EC" id="2.4.1.187"/>
    </reaction>
</comment>
<comment type="caution">
    <text evidence="6">The sequence shown here is derived from an EMBL/GenBank/DDBJ whole genome shotgun (WGS) entry which is preliminary data.</text>
</comment>
<dbReference type="InterPro" id="IPR004629">
    <property type="entry name" value="WecG_TagA_CpsF"/>
</dbReference>
<dbReference type="UniPathway" id="UPA00632"/>
<keyword evidence="7" id="KW-1185">Reference proteome</keyword>
<dbReference type="EC" id="2.4.1.187" evidence="5"/>
<dbReference type="eggNOG" id="COG1922">
    <property type="taxonomic scope" value="Bacteria"/>
</dbReference>
<keyword evidence="1 5" id="KW-0328">Glycosyltransferase</keyword>
<comment type="pathway">
    <text evidence="5">Cell wall biogenesis; teichoic acid biosynthesis.</text>
</comment>
<dbReference type="GO" id="GO:0047244">
    <property type="term" value="F:N-acetylglucosaminyldiphosphoundecaprenol N-acetyl-beta-D-mannosaminyltransferase activity"/>
    <property type="evidence" value="ECO:0007669"/>
    <property type="project" value="UniProtKB-UniRule"/>
</dbReference>
<sequence length="244" mass="27677">MQTVSILGVPFSKLSLDETVNELHRRLDRNDPQLFHLITANPEIVMNARKDSELRHIVEQADMITPDGIGIVLASRFKGEPVPERVTGYEMLLRLLALGHEHGWSFYFLGADEETSKKAVDIITNQYPGLKVAGRHNGFFNADDEPQLVEQIASVKPDLLIVAMGAPRAEKWIYQYKSRLSAKLAMGVGGSLDVIAGKVKRAPVVWQKLNLEWLYRLLRQPSRWRRQLVLPQFAILFLLKGRKS</sequence>
<dbReference type="OrthoDB" id="9771846at2"/>
<evidence type="ECO:0000313" key="6">
    <source>
        <dbReference type="EMBL" id="KEQ25843.1"/>
    </source>
</evidence>
<gene>
    <name evidence="6" type="ORF">ET33_37375</name>
</gene>
<comment type="similarity">
    <text evidence="5">Belongs to the glycosyltransferase 26 family. TagA/TarA subfamily.</text>
</comment>